<dbReference type="PROSITE" id="PS01095">
    <property type="entry name" value="GH18_1"/>
    <property type="match status" value="1"/>
</dbReference>
<comment type="similarity">
    <text evidence="12">Belongs to the glycosyl hydrolase 18 family.</text>
</comment>
<evidence type="ECO:0000256" key="6">
    <source>
        <dbReference type="ARBA" id="ARBA00022801"/>
    </source>
</evidence>
<dbReference type="InterPro" id="IPR001223">
    <property type="entry name" value="Glyco_hydro18_cat"/>
</dbReference>
<dbReference type="Pfam" id="PF00704">
    <property type="entry name" value="Glyco_hydro_18"/>
    <property type="match status" value="1"/>
</dbReference>
<evidence type="ECO:0000256" key="4">
    <source>
        <dbReference type="ARBA" id="ARBA00022525"/>
    </source>
</evidence>
<dbReference type="OrthoDB" id="2425929at2759"/>
<proteinExistence type="inferred from homology"/>
<keyword evidence="4" id="KW-0964">Secreted</keyword>
<keyword evidence="9 11" id="KW-0326">Glycosidase</keyword>
<evidence type="ECO:0000259" key="13">
    <source>
        <dbReference type="PROSITE" id="PS51910"/>
    </source>
</evidence>
<evidence type="ECO:0000256" key="12">
    <source>
        <dbReference type="RuleBase" id="RU004453"/>
    </source>
</evidence>
<dbReference type="GO" id="GO:0006032">
    <property type="term" value="P:chitin catabolic process"/>
    <property type="evidence" value="ECO:0007669"/>
    <property type="project" value="UniProtKB-KW"/>
</dbReference>
<dbReference type="AlphaFoldDB" id="A0A2T3AAG2"/>
<name>A0A2T3AAG2_9PEZI</name>
<evidence type="ECO:0000313" key="15">
    <source>
        <dbReference type="Proteomes" id="UP000241462"/>
    </source>
</evidence>
<keyword evidence="15" id="KW-1185">Reference proteome</keyword>
<evidence type="ECO:0000256" key="2">
    <source>
        <dbReference type="ARBA" id="ARBA00004613"/>
    </source>
</evidence>
<evidence type="ECO:0000256" key="9">
    <source>
        <dbReference type="ARBA" id="ARBA00023295"/>
    </source>
</evidence>
<evidence type="ECO:0000256" key="5">
    <source>
        <dbReference type="ARBA" id="ARBA00022669"/>
    </source>
</evidence>
<evidence type="ECO:0000256" key="10">
    <source>
        <dbReference type="ARBA" id="ARBA00023326"/>
    </source>
</evidence>
<evidence type="ECO:0000313" key="14">
    <source>
        <dbReference type="EMBL" id="PSR88696.1"/>
    </source>
</evidence>
<keyword evidence="8" id="KW-0119">Carbohydrate metabolism</keyword>
<dbReference type="EMBL" id="KZ678425">
    <property type="protein sequence ID" value="PSR88696.1"/>
    <property type="molecule type" value="Genomic_DNA"/>
</dbReference>
<evidence type="ECO:0000256" key="3">
    <source>
        <dbReference type="ARBA" id="ARBA00012729"/>
    </source>
</evidence>
<dbReference type="InterPro" id="IPR001579">
    <property type="entry name" value="Glyco_hydro_18_chit_AS"/>
</dbReference>
<dbReference type="PROSITE" id="PS51910">
    <property type="entry name" value="GH18_2"/>
    <property type="match status" value="1"/>
</dbReference>
<dbReference type="SUPFAM" id="SSF51445">
    <property type="entry name" value="(Trans)glycosidases"/>
    <property type="match status" value="1"/>
</dbReference>
<sequence>MDGSQVAVFWGQSTEDLSDVCSSGDYNVVILSFLTSLSPPKLNLGKDTGTPSAEQAKKSGWGLFDGTVAPSGGSSVASQITACQTKGIKVMISFGGTSTASNAVFSSDDDAKTAAGYVWDLFLGGTGSASLRPFGSVILDGLDVDNETGSGTHYDTFLSTLSASIKSDSSHTYYLSAAPEAHTVDAGDDTSIPESTMKYFDWLNIQFYNDATNEIGASGFNSSITKWNTLLSGISPSPKLVVGVPGGTGAADASSSKPAMQTADQIKDTVAGIKSLKLSNFGGVAIWDAGYAAKNTGFSAAVKSALA</sequence>
<dbReference type="InterPro" id="IPR017853">
    <property type="entry name" value="GH"/>
</dbReference>
<dbReference type="Gene3D" id="3.20.20.80">
    <property type="entry name" value="Glycosidases"/>
    <property type="match status" value="1"/>
</dbReference>
<accession>A0A2T3AAG2</accession>
<feature type="domain" description="GH18" evidence="13">
    <location>
        <begin position="4"/>
        <end position="307"/>
    </location>
</feature>
<evidence type="ECO:0000256" key="7">
    <source>
        <dbReference type="ARBA" id="ARBA00023024"/>
    </source>
</evidence>
<reference evidence="14 15" key="1">
    <citation type="journal article" date="2018" name="Mycol. Prog.">
        <title>Coniella lustricola, a new species from submerged detritus.</title>
        <authorList>
            <person name="Raudabaugh D.B."/>
            <person name="Iturriaga T."/>
            <person name="Carver A."/>
            <person name="Mondo S."/>
            <person name="Pangilinan J."/>
            <person name="Lipzen A."/>
            <person name="He G."/>
            <person name="Amirebrahimi M."/>
            <person name="Grigoriev I.V."/>
            <person name="Miller A.N."/>
        </authorList>
    </citation>
    <scope>NUCLEOTIDE SEQUENCE [LARGE SCALE GENOMIC DNA]</scope>
    <source>
        <strain evidence="14 15">B22-T-1</strain>
    </source>
</reference>
<keyword evidence="6 11" id="KW-0378">Hydrolase</keyword>
<dbReference type="EC" id="3.2.1.14" evidence="3"/>
<dbReference type="GO" id="GO:0005576">
    <property type="term" value="C:extracellular region"/>
    <property type="evidence" value="ECO:0007669"/>
    <property type="project" value="UniProtKB-SubCell"/>
</dbReference>
<organism evidence="14 15">
    <name type="scientific">Coniella lustricola</name>
    <dbReference type="NCBI Taxonomy" id="2025994"/>
    <lineage>
        <taxon>Eukaryota</taxon>
        <taxon>Fungi</taxon>
        <taxon>Dikarya</taxon>
        <taxon>Ascomycota</taxon>
        <taxon>Pezizomycotina</taxon>
        <taxon>Sordariomycetes</taxon>
        <taxon>Sordariomycetidae</taxon>
        <taxon>Diaporthales</taxon>
        <taxon>Schizoparmaceae</taxon>
        <taxon>Coniella</taxon>
    </lineage>
</organism>
<dbReference type="PANTHER" id="PTHR45708">
    <property type="entry name" value="ENDOCHITINASE"/>
    <property type="match status" value="1"/>
</dbReference>
<dbReference type="GO" id="GO:0000272">
    <property type="term" value="P:polysaccharide catabolic process"/>
    <property type="evidence" value="ECO:0007669"/>
    <property type="project" value="UniProtKB-KW"/>
</dbReference>
<dbReference type="GO" id="GO:0008061">
    <property type="term" value="F:chitin binding"/>
    <property type="evidence" value="ECO:0007669"/>
    <property type="project" value="UniProtKB-KW"/>
</dbReference>
<dbReference type="InParanoid" id="A0A2T3AAG2"/>
<gene>
    <name evidence="14" type="ORF">BD289DRAFT_366801</name>
</gene>
<dbReference type="STRING" id="2025994.A0A2T3AAG2"/>
<dbReference type="PANTHER" id="PTHR45708:SF49">
    <property type="entry name" value="ENDOCHITINASE"/>
    <property type="match status" value="1"/>
</dbReference>
<keyword evidence="5" id="KW-0147">Chitin-binding</keyword>
<comment type="subcellular location">
    <subcellularLocation>
        <location evidence="2">Secreted</location>
    </subcellularLocation>
</comment>
<evidence type="ECO:0000256" key="8">
    <source>
        <dbReference type="ARBA" id="ARBA00023277"/>
    </source>
</evidence>
<evidence type="ECO:0000256" key="1">
    <source>
        <dbReference type="ARBA" id="ARBA00000822"/>
    </source>
</evidence>
<keyword evidence="7" id="KW-0146">Chitin degradation</keyword>
<dbReference type="InterPro" id="IPR050542">
    <property type="entry name" value="Glycosyl_Hydrlase18_Chitinase"/>
</dbReference>
<keyword evidence="10" id="KW-0624">Polysaccharide degradation</keyword>
<dbReference type="Proteomes" id="UP000241462">
    <property type="component" value="Unassembled WGS sequence"/>
</dbReference>
<comment type="catalytic activity">
    <reaction evidence="1">
        <text>Random endo-hydrolysis of N-acetyl-beta-D-glucosaminide (1-&gt;4)-beta-linkages in chitin and chitodextrins.</text>
        <dbReference type="EC" id="3.2.1.14"/>
    </reaction>
</comment>
<dbReference type="GO" id="GO:0008843">
    <property type="term" value="F:endochitinase activity"/>
    <property type="evidence" value="ECO:0007669"/>
    <property type="project" value="UniProtKB-EC"/>
</dbReference>
<evidence type="ECO:0000256" key="11">
    <source>
        <dbReference type="RuleBase" id="RU000489"/>
    </source>
</evidence>
<protein>
    <recommendedName>
        <fullName evidence="3">chitinase</fullName>
        <ecNumber evidence="3">3.2.1.14</ecNumber>
    </recommendedName>
</protein>